<reference evidence="2" key="1">
    <citation type="submission" date="2021-06" db="EMBL/GenBank/DDBJ databases">
        <title>Parelaphostrongylus tenuis whole genome reference sequence.</title>
        <authorList>
            <person name="Garwood T.J."/>
            <person name="Larsen P.A."/>
            <person name="Fountain-Jones N.M."/>
            <person name="Garbe J.R."/>
            <person name="Macchietto M.G."/>
            <person name="Kania S.A."/>
            <person name="Gerhold R.W."/>
            <person name="Richards J.E."/>
            <person name="Wolf T.M."/>
        </authorList>
    </citation>
    <scope>NUCLEOTIDE SEQUENCE</scope>
    <source>
        <strain evidence="2">MNPRO001-30</strain>
        <tissue evidence="2">Meninges</tissue>
    </source>
</reference>
<proteinExistence type="predicted"/>
<name>A0AAD5M6V3_PARTN</name>
<gene>
    <name evidence="2" type="ORF">KIN20_009750</name>
</gene>
<dbReference type="AlphaFoldDB" id="A0AAD5M6V3"/>
<keyword evidence="3" id="KW-1185">Reference proteome</keyword>
<organism evidence="2 3">
    <name type="scientific">Parelaphostrongylus tenuis</name>
    <name type="common">Meningeal worm</name>
    <dbReference type="NCBI Taxonomy" id="148309"/>
    <lineage>
        <taxon>Eukaryota</taxon>
        <taxon>Metazoa</taxon>
        <taxon>Ecdysozoa</taxon>
        <taxon>Nematoda</taxon>
        <taxon>Chromadorea</taxon>
        <taxon>Rhabditida</taxon>
        <taxon>Rhabditina</taxon>
        <taxon>Rhabditomorpha</taxon>
        <taxon>Strongyloidea</taxon>
        <taxon>Metastrongylidae</taxon>
        <taxon>Parelaphostrongylus</taxon>
    </lineage>
</organism>
<dbReference type="EMBL" id="JAHQIW010001623">
    <property type="protein sequence ID" value="KAJ1353177.1"/>
    <property type="molecule type" value="Genomic_DNA"/>
</dbReference>
<evidence type="ECO:0000313" key="3">
    <source>
        <dbReference type="Proteomes" id="UP001196413"/>
    </source>
</evidence>
<comment type="caution">
    <text evidence="2">The sequence shown here is derived from an EMBL/GenBank/DDBJ whole genome shotgun (WGS) entry which is preliminary data.</text>
</comment>
<dbReference type="Proteomes" id="UP001196413">
    <property type="component" value="Unassembled WGS sequence"/>
</dbReference>
<evidence type="ECO:0000313" key="2">
    <source>
        <dbReference type="EMBL" id="KAJ1353177.1"/>
    </source>
</evidence>
<feature type="region of interest" description="Disordered" evidence="1">
    <location>
        <begin position="1"/>
        <end position="35"/>
    </location>
</feature>
<accession>A0AAD5M6V3</accession>
<evidence type="ECO:0000256" key="1">
    <source>
        <dbReference type="SAM" id="MobiDB-lite"/>
    </source>
</evidence>
<feature type="compositionally biased region" description="Basic and acidic residues" evidence="1">
    <location>
        <begin position="25"/>
        <end position="34"/>
    </location>
</feature>
<protein>
    <submittedName>
        <fullName evidence="2">Uncharacterized protein</fullName>
    </submittedName>
</protein>
<sequence length="120" mass="13047">MTALDQPRVDVRNATGPSVGIDGAKLNKEPEPGRKSLSLCTSQNIRRPNVIASSIIAILRGKSSQDSEFPLDGERYILCVITMCRILIITTRSKVIPPTSLIANLIVFVEETFNLLPANG</sequence>